<organism evidence="2 3">
    <name type="scientific">Micromonospora arborensis</name>
    <dbReference type="NCBI Taxonomy" id="2116518"/>
    <lineage>
        <taxon>Bacteria</taxon>
        <taxon>Bacillati</taxon>
        <taxon>Actinomycetota</taxon>
        <taxon>Actinomycetes</taxon>
        <taxon>Micromonosporales</taxon>
        <taxon>Micromonosporaceae</taxon>
        <taxon>Micromonospora</taxon>
    </lineage>
</organism>
<dbReference type="AlphaFoldDB" id="A0A318NT86"/>
<sequence>MSVPASAESPVVTEDHEPEHGEDETVIENYVAECPIDAELADQLIGLADLPWNDPDATSRAMRALGWTADAAPTDETRFVTVAGHAIYGDYCLYMPFVHYYTVGGELWPDDFWGSQPGWSSQPDAGRQDFEACVDAAIERLTERLGPPEWDVRTEGRNISIGGYSWRYAAWRRASNILVVGPTLDGYSYSQDEEAVVYIGQFAEDRPFPDAADFRSLMRTG</sequence>
<name>A0A318NT86_9ACTN</name>
<dbReference type="Proteomes" id="UP000248333">
    <property type="component" value="Unassembled WGS sequence"/>
</dbReference>
<gene>
    <name evidence="2" type="ORF">C7C45_04105</name>
</gene>
<dbReference type="EMBL" id="PYBV01000005">
    <property type="protein sequence ID" value="PYC75065.1"/>
    <property type="molecule type" value="Genomic_DNA"/>
</dbReference>
<evidence type="ECO:0000313" key="3">
    <source>
        <dbReference type="Proteomes" id="UP000248333"/>
    </source>
</evidence>
<evidence type="ECO:0000313" key="2">
    <source>
        <dbReference type="EMBL" id="PYC75065.1"/>
    </source>
</evidence>
<keyword evidence="3" id="KW-1185">Reference proteome</keyword>
<evidence type="ECO:0000256" key="1">
    <source>
        <dbReference type="SAM" id="MobiDB-lite"/>
    </source>
</evidence>
<protein>
    <submittedName>
        <fullName evidence="2">Uncharacterized protein</fullName>
    </submittedName>
</protein>
<reference evidence="2 3" key="1">
    <citation type="submission" date="2018-03" db="EMBL/GenBank/DDBJ databases">
        <title>Bioinformatic expansion and discovery of thiopeptide antibiotics.</title>
        <authorList>
            <person name="Schwalen C.J."/>
            <person name="Hudson G.A."/>
            <person name="Mitchell D.A."/>
        </authorList>
    </citation>
    <scope>NUCLEOTIDE SEQUENCE [LARGE SCALE GENOMIC DNA]</scope>
    <source>
        <strain evidence="2 3">NRRL 8041</strain>
    </source>
</reference>
<feature type="region of interest" description="Disordered" evidence="1">
    <location>
        <begin position="1"/>
        <end position="23"/>
    </location>
</feature>
<accession>A0A318NT86</accession>
<comment type="caution">
    <text evidence="2">The sequence shown here is derived from an EMBL/GenBank/DDBJ whole genome shotgun (WGS) entry which is preliminary data.</text>
</comment>
<proteinExistence type="predicted"/>